<evidence type="ECO:0000256" key="3">
    <source>
        <dbReference type="ARBA" id="ARBA00022989"/>
    </source>
</evidence>
<dbReference type="SUPFAM" id="SSF56300">
    <property type="entry name" value="Metallo-dependent phosphatases"/>
    <property type="match status" value="1"/>
</dbReference>
<dbReference type="CDD" id="cd07384">
    <property type="entry name" value="MPP_Cdc1_like"/>
    <property type="match status" value="1"/>
</dbReference>
<dbReference type="FunFam" id="3.60.21.10:FF:000050">
    <property type="entry name" value="Calcineurin-like metallo-phosphoesterase superfamily protein"/>
    <property type="match status" value="1"/>
</dbReference>
<feature type="domain" description="Calcineurin-like phosphoesterase" evidence="6">
    <location>
        <begin position="98"/>
        <end position="298"/>
    </location>
</feature>
<evidence type="ECO:0000256" key="2">
    <source>
        <dbReference type="ARBA" id="ARBA00022692"/>
    </source>
</evidence>
<keyword evidence="7" id="KW-1185">Reference proteome</keyword>
<dbReference type="PANTHER" id="PTHR13315:SF4">
    <property type="entry name" value="METALLOPHOSPHOESTERASE, ISOFORM E"/>
    <property type="match status" value="1"/>
</dbReference>
<dbReference type="PANTHER" id="PTHR13315">
    <property type="entry name" value="METALLO PHOSPHOESTERASE RELATED"/>
    <property type="match status" value="1"/>
</dbReference>
<organism evidence="7 8">
    <name type="scientific">Elaeis guineensis var. tenera</name>
    <name type="common">Oil palm</name>
    <dbReference type="NCBI Taxonomy" id="51953"/>
    <lineage>
        <taxon>Eukaryota</taxon>
        <taxon>Viridiplantae</taxon>
        <taxon>Streptophyta</taxon>
        <taxon>Embryophyta</taxon>
        <taxon>Tracheophyta</taxon>
        <taxon>Spermatophyta</taxon>
        <taxon>Magnoliopsida</taxon>
        <taxon>Liliopsida</taxon>
        <taxon>Arecaceae</taxon>
        <taxon>Arecoideae</taxon>
        <taxon>Cocoseae</taxon>
        <taxon>Elaeidinae</taxon>
        <taxon>Elaeis</taxon>
    </lineage>
</organism>
<feature type="transmembrane region" description="Helical" evidence="5">
    <location>
        <begin position="507"/>
        <end position="527"/>
    </location>
</feature>
<proteinExistence type="predicted"/>
<dbReference type="GO" id="GO:0016020">
    <property type="term" value="C:membrane"/>
    <property type="evidence" value="ECO:0007669"/>
    <property type="project" value="UniProtKB-SubCell"/>
</dbReference>
<name>A0A6J0PQ89_ELAGV</name>
<dbReference type="GO" id="GO:0016787">
    <property type="term" value="F:hydrolase activity"/>
    <property type="evidence" value="ECO:0007669"/>
    <property type="project" value="InterPro"/>
</dbReference>
<dbReference type="GO" id="GO:0005783">
    <property type="term" value="C:endoplasmic reticulum"/>
    <property type="evidence" value="ECO:0007669"/>
    <property type="project" value="TreeGrafter"/>
</dbReference>
<protein>
    <submittedName>
        <fullName evidence="8">Uncharacterized protein C630.12</fullName>
    </submittedName>
</protein>
<dbReference type="Gene3D" id="3.60.21.10">
    <property type="match status" value="1"/>
</dbReference>
<dbReference type="Pfam" id="PF00149">
    <property type="entry name" value="Metallophos"/>
    <property type="match status" value="1"/>
</dbReference>
<keyword evidence="3 5" id="KW-1133">Transmembrane helix</keyword>
<dbReference type="InterPro" id="IPR004843">
    <property type="entry name" value="Calcineurin-like_PHP"/>
</dbReference>
<reference evidence="8" key="1">
    <citation type="submission" date="2025-08" db="UniProtKB">
        <authorList>
            <consortium name="RefSeq"/>
        </authorList>
    </citation>
    <scope>IDENTIFICATION</scope>
</reference>
<dbReference type="InterPro" id="IPR029052">
    <property type="entry name" value="Metallo-depent_PP-like"/>
</dbReference>
<sequence length="533" mass="60740">MQSLSRLTLSLCSLWALTLLYGEMFAYWIPLWSCSWPQLHPSSSSSSSVDNQVKVAVLADPQLMDRTSLRLPSKSFALEIAQFYTDIYMRRSFHASIMPFKPDLVVFLGDQFDGGPFLSDQEWQESLSRFRHIFGLHENRIYSDIPLYYLSGNHDIGYTALHSQHPEVISRYEKEFGARNYHFSAGKVDFVVVDAQTLDGPKNGKETSLSWDFIKNISKDGTSNPRVLLTHIPLYRADGTPCGPYRSSPIINQVFVSDFFRVDLNQEIMYQNYLSKETSDHLLDLIRPILVLSGHDHDQCTVMHSTPVGLITEHTLGTVSWQQGNLYPSFMLLSATSVSSSNTTDSEHAVSTHLCFLPMQTHIYIWYLLQFIMTIFLLTLWPTNGFGCWDFCGKCVSFVSTMVKNLTATSKEKDEEENCEYEMIWDAEGSMHLVKKATTKVPVMKSDVGLAARSNVVSRPTAKKHLQEPEASVLVEMKMEAKLDNTSKVPYLGKSKVRKLIQRVFRVFRLVVIIAAVNIPLYVMLLFKDWIDR</sequence>
<evidence type="ECO:0000256" key="1">
    <source>
        <dbReference type="ARBA" id="ARBA00004141"/>
    </source>
</evidence>
<dbReference type="FunCoup" id="A0A6J0PQ89">
    <property type="interactions" value="2652"/>
</dbReference>
<feature type="transmembrane region" description="Helical" evidence="5">
    <location>
        <begin position="363"/>
        <end position="381"/>
    </location>
</feature>
<dbReference type="RefSeq" id="XP_019709860.1">
    <property type="nucleotide sequence ID" value="XM_019854301.2"/>
</dbReference>
<evidence type="ECO:0000313" key="8">
    <source>
        <dbReference type="RefSeq" id="XP_019709860.1"/>
    </source>
</evidence>
<dbReference type="InParanoid" id="A0A6J0PQ89"/>
<dbReference type="OrthoDB" id="5977743at2759"/>
<evidence type="ECO:0000259" key="6">
    <source>
        <dbReference type="Pfam" id="PF00149"/>
    </source>
</evidence>
<keyword evidence="2 5" id="KW-0812">Transmembrane</keyword>
<evidence type="ECO:0000313" key="7">
    <source>
        <dbReference type="Proteomes" id="UP000504607"/>
    </source>
</evidence>
<keyword evidence="4 5" id="KW-0472">Membrane</keyword>
<evidence type="ECO:0000256" key="4">
    <source>
        <dbReference type="ARBA" id="ARBA00023136"/>
    </source>
</evidence>
<dbReference type="GO" id="GO:0006506">
    <property type="term" value="P:GPI anchor biosynthetic process"/>
    <property type="evidence" value="ECO:0007669"/>
    <property type="project" value="InterPro"/>
</dbReference>
<dbReference type="AlphaFoldDB" id="A0A6J0PQ89"/>
<accession>A0A6J0PQ89</accession>
<dbReference type="InterPro" id="IPR033308">
    <property type="entry name" value="PGAP5/Cdc1/Ted1"/>
</dbReference>
<gene>
    <name evidence="8" type="primary">LOC105056647</name>
</gene>
<comment type="subcellular location">
    <subcellularLocation>
        <location evidence="1">Membrane</location>
        <topology evidence="1">Multi-pass membrane protein</topology>
    </subcellularLocation>
</comment>
<dbReference type="Proteomes" id="UP000504607">
    <property type="component" value="Chromosome 13"/>
</dbReference>
<evidence type="ECO:0000256" key="5">
    <source>
        <dbReference type="SAM" id="Phobius"/>
    </source>
</evidence>